<keyword evidence="1" id="KW-1133">Transmembrane helix</keyword>
<accession>C7N6R4</accession>
<protein>
    <submittedName>
        <fullName evidence="2">Uncharacterized protein</fullName>
    </submittedName>
</protein>
<gene>
    <name evidence="2" type="ordered locus">Shel_15800</name>
</gene>
<dbReference type="EMBL" id="CP001684">
    <property type="protein sequence ID" value="ACV22599.1"/>
    <property type="molecule type" value="Genomic_DNA"/>
</dbReference>
<dbReference type="AlphaFoldDB" id="C7N6R4"/>
<dbReference type="KEGG" id="shi:Shel_15800"/>
<dbReference type="HOGENOM" id="CLU_3398504_0_0_11"/>
<dbReference type="Proteomes" id="UP000002026">
    <property type="component" value="Chromosome"/>
</dbReference>
<evidence type="ECO:0000313" key="3">
    <source>
        <dbReference type="Proteomes" id="UP000002026"/>
    </source>
</evidence>
<name>C7N6R4_SLAHD</name>
<reference evidence="2 3" key="1">
    <citation type="journal article" date="2009" name="Stand. Genomic Sci.">
        <title>Complete genome sequence of Slackia heliotrinireducens type strain (RHS 1).</title>
        <authorList>
            <person name="Pukall R."/>
            <person name="Lapidus A."/>
            <person name="Nolan M."/>
            <person name="Copeland A."/>
            <person name="Glavina Del Rio T."/>
            <person name="Lucas S."/>
            <person name="Chen F."/>
            <person name="Tice H."/>
            <person name="Cheng J.F."/>
            <person name="Chertkov O."/>
            <person name="Bruce D."/>
            <person name="Goodwin L."/>
            <person name="Kuske C."/>
            <person name="Brettin T."/>
            <person name="Detter J.C."/>
            <person name="Han C."/>
            <person name="Pitluck S."/>
            <person name="Pati A."/>
            <person name="Mavrommatis K."/>
            <person name="Ivanova N."/>
            <person name="Ovchinnikova G."/>
            <person name="Chen A."/>
            <person name="Palaniappan K."/>
            <person name="Schneider S."/>
            <person name="Rohde M."/>
            <person name="Chain P."/>
            <person name="D'haeseleer P."/>
            <person name="Goker M."/>
            <person name="Bristow J."/>
            <person name="Eisen J.A."/>
            <person name="Markowitz V."/>
            <person name="Kyrpides N.C."/>
            <person name="Klenk H.P."/>
            <person name="Hugenholtz P."/>
        </authorList>
    </citation>
    <scope>NUCLEOTIDE SEQUENCE [LARGE SCALE GENOMIC DNA]</scope>
    <source>
        <strain evidence="3">ATCC 29202 / DSM 20476 / NCTC 11029 / RHS 1</strain>
    </source>
</reference>
<organism evidence="2 3">
    <name type="scientific">Slackia heliotrinireducens (strain ATCC 29202 / DSM 20476 / NCTC 11029 / RHS 1)</name>
    <name type="common">Peptococcus heliotrinreducens</name>
    <dbReference type="NCBI Taxonomy" id="471855"/>
    <lineage>
        <taxon>Bacteria</taxon>
        <taxon>Bacillati</taxon>
        <taxon>Actinomycetota</taxon>
        <taxon>Coriobacteriia</taxon>
        <taxon>Eggerthellales</taxon>
        <taxon>Eggerthellaceae</taxon>
        <taxon>Slackia</taxon>
    </lineage>
</organism>
<evidence type="ECO:0000313" key="2">
    <source>
        <dbReference type="EMBL" id="ACV22599.1"/>
    </source>
</evidence>
<keyword evidence="3" id="KW-1185">Reference proteome</keyword>
<feature type="transmembrane region" description="Helical" evidence="1">
    <location>
        <begin position="6"/>
        <end position="26"/>
    </location>
</feature>
<proteinExistence type="predicted"/>
<evidence type="ECO:0000256" key="1">
    <source>
        <dbReference type="SAM" id="Phobius"/>
    </source>
</evidence>
<keyword evidence="1" id="KW-0472">Membrane</keyword>
<sequence length="31" mass="3225">MRPWDAAWLAVVSALIVAAALAVLAINTVSM</sequence>
<keyword evidence="1" id="KW-0812">Transmembrane</keyword>